<dbReference type="Proteomes" id="UP001150603">
    <property type="component" value="Unassembled WGS sequence"/>
</dbReference>
<comment type="caution">
    <text evidence="1">The sequence shown here is derived from an EMBL/GenBank/DDBJ whole genome shotgun (WGS) entry which is preliminary data.</text>
</comment>
<dbReference type="EMBL" id="JANBPW010004504">
    <property type="protein sequence ID" value="KAJ1934771.1"/>
    <property type="molecule type" value="Genomic_DNA"/>
</dbReference>
<proteinExistence type="predicted"/>
<evidence type="ECO:0000313" key="2">
    <source>
        <dbReference type="Proteomes" id="UP001150603"/>
    </source>
</evidence>
<gene>
    <name evidence="1" type="ORF">FBU59_005591</name>
</gene>
<evidence type="ECO:0000313" key="1">
    <source>
        <dbReference type="EMBL" id="KAJ1934771.1"/>
    </source>
</evidence>
<reference evidence="1" key="1">
    <citation type="submission" date="2022-07" db="EMBL/GenBank/DDBJ databases">
        <title>Phylogenomic reconstructions and comparative analyses of Kickxellomycotina fungi.</title>
        <authorList>
            <person name="Reynolds N.K."/>
            <person name="Stajich J.E."/>
            <person name="Barry K."/>
            <person name="Grigoriev I.V."/>
            <person name="Crous P."/>
            <person name="Smith M.E."/>
        </authorList>
    </citation>
    <scope>NUCLEOTIDE SEQUENCE</scope>
    <source>
        <strain evidence="1">NRRL 5244</strain>
    </source>
</reference>
<keyword evidence="2" id="KW-1185">Reference proteome</keyword>
<organism evidence="1 2">
    <name type="scientific">Linderina macrospora</name>
    <dbReference type="NCBI Taxonomy" id="4868"/>
    <lineage>
        <taxon>Eukaryota</taxon>
        <taxon>Fungi</taxon>
        <taxon>Fungi incertae sedis</taxon>
        <taxon>Zoopagomycota</taxon>
        <taxon>Kickxellomycotina</taxon>
        <taxon>Kickxellomycetes</taxon>
        <taxon>Kickxellales</taxon>
        <taxon>Kickxellaceae</taxon>
        <taxon>Linderina</taxon>
    </lineage>
</organism>
<protein>
    <submittedName>
        <fullName evidence="1">Uncharacterized protein</fullName>
    </submittedName>
</protein>
<name>A0ACC1J267_9FUNG</name>
<sequence>MKQHRLRHQSTLPEISGRSGTTMRKGSSASTATTPGSYAGTLLPVLPPPMARLASTGSYDLGGSPVNTLVYDQSPATTGYRSGGGRRQAGRILGSSRATTPGDSIMPMFVPPIGDTIDLPVLSQSQNRQSSRRRDEVGSEEKPQNQGWQLKSRILQPISTWFKSSRQSTPQGNQQQAVAEKVAIVDSGVVCGAASPKFVDSAATIHHHHGHRHQSSAN</sequence>
<accession>A0ACC1J267</accession>